<sequence length="384" mass="43246">MRKLAIVVTHPIQYYAPVFELLTQRRQIAIKVFYTWGDQSNNKHDPGFGKKITWDLPLLTGYDYEWARNTSAQPGSHHFKGIITPDLIAQIENYQPDAILVFGWAYQSHLKVLRYFKSKLPVYFRGDSTLLDERAGLKQLIRSIYLKWVYSHVDTAFYTGINNKAYFSKYGLKDHQLSFAPHAVDNRRFATDRFDEVINLRLGLNIKNNDILVLFAGKLEAKKSPLLLLDAFNKLNADQAHLLFIGNGELETMLKHRAKGNPRVHFIDFQNQTKMPAVYQSADVFCLPSGGPGESWGLAVNEAMACGRPVIVSDKCGCAPDLVDDSNGIIFKSGDVDKLVAALNYLTADKAKLQQCGQASAQKIAAWNFEQIAIAIENKLNSET</sequence>
<dbReference type="Proteomes" id="UP000244168">
    <property type="component" value="Unassembled WGS sequence"/>
</dbReference>
<dbReference type="InterPro" id="IPR001296">
    <property type="entry name" value="Glyco_trans_1"/>
</dbReference>
<dbReference type="OrthoDB" id="9790710at2"/>
<dbReference type="GO" id="GO:0016757">
    <property type="term" value="F:glycosyltransferase activity"/>
    <property type="evidence" value="ECO:0007669"/>
    <property type="project" value="InterPro"/>
</dbReference>
<dbReference type="PANTHER" id="PTHR45947:SF3">
    <property type="entry name" value="SULFOQUINOVOSYL TRANSFERASE SQD2"/>
    <property type="match status" value="1"/>
</dbReference>
<protein>
    <submittedName>
        <fullName evidence="2">Glycosyltransferase involved in cell wall biosynthesis</fullName>
    </submittedName>
</protein>
<evidence type="ECO:0000259" key="1">
    <source>
        <dbReference type="Pfam" id="PF00534"/>
    </source>
</evidence>
<dbReference type="EMBL" id="QAOQ01000001">
    <property type="protein sequence ID" value="PTR01267.1"/>
    <property type="molecule type" value="Genomic_DNA"/>
</dbReference>
<dbReference type="Gene3D" id="3.40.50.2000">
    <property type="entry name" value="Glycogen Phosphorylase B"/>
    <property type="match status" value="2"/>
</dbReference>
<keyword evidence="2" id="KW-0808">Transferase</keyword>
<reference evidence="2 3" key="1">
    <citation type="submission" date="2018-04" db="EMBL/GenBank/DDBJ databases">
        <title>Genomic Encyclopedia of Archaeal and Bacterial Type Strains, Phase II (KMG-II): from individual species to whole genera.</title>
        <authorList>
            <person name="Goeker M."/>
        </authorList>
    </citation>
    <scope>NUCLEOTIDE SEQUENCE [LARGE SCALE GENOMIC DNA]</scope>
    <source>
        <strain evidence="2 3">DSM 26809</strain>
    </source>
</reference>
<dbReference type="AlphaFoldDB" id="A0A2T5JFR1"/>
<dbReference type="Pfam" id="PF00534">
    <property type="entry name" value="Glycos_transf_1"/>
    <property type="match status" value="1"/>
</dbReference>
<evidence type="ECO:0000313" key="3">
    <source>
        <dbReference type="Proteomes" id="UP000244168"/>
    </source>
</evidence>
<dbReference type="PANTHER" id="PTHR45947">
    <property type="entry name" value="SULFOQUINOVOSYL TRANSFERASE SQD2"/>
    <property type="match status" value="1"/>
</dbReference>
<organism evidence="2 3">
    <name type="scientific">Mucilaginibacter yixingensis</name>
    <dbReference type="NCBI Taxonomy" id="1295612"/>
    <lineage>
        <taxon>Bacteria</taxon>
        <taxon>Pseudomonadati</taxon>
        <taxon>Bacteroidota</taxon>
        <taxon>Sphingobacteriia</taxon>
        <taxon>Sphingobacteriales</taxon>
        <taxon>Sphingobacteriaceae</taxon>
        <taxon>Mucilaginibacter</taxon>
    </lineage>
</organism>
<gene>
    <name evidence="2" type="ORF">C8P68_101501</name>
</gene>
<accession>A0A2T5JFR1</accession>
<dbReference type="SUPFAM" id="SSF53756">
    <property type="entry name" value="UDP-Glycosyltransferase/glycogen phosphorylase"/>
    <property type="match status" value="1"/>
</dbReference>
<keyword evidence="3" id="KW-1185">Reference proteome</keyword>
<dbReference type="InterPro" id="IPR050194">
    <property type="entry name" value="Glycosyltransferase_grp1"/>
</dbReference>
<dbReference type="CDD" id="cd03801">
    <property type="entry name" value="GT4_PimA-like"/>
    <property type="match status" value="1"/>
</dbReference>
<feature type="domain" description="Glycosyl transferase family 1" evidence="1">
    <location>
        <begin position="204"/>
        <end position="361"/>
    </location>
</feature>
<name>A0A2T5JFR1_9SPHI</name>
<evidence type="ECO:0000313" key="2">
    <source>
        <dbReference type="EMBL" id="PTR01267.1"/>
    </source>
</evidence>
<comment type="caution">
    <text evidence="2">The sequence shown here is derived from an EMBL/GenBank/DDBJ whole genome shotgun (WGS) entry which is preliminary data.</text>
</comment>
<proteinExistence type="predicted"/>
<dbReference type="RefSeq" id="WP_107826671.1">
    <property type="nucleotide sequence ID" value="NZ_CP160205.1"/>
</dbReference>